<evidence type="ECO:0000313" key="1">
    <source>
        <dbReference type="EMBL" id="KAF5689943.1"/>
    </source>
</evidence>
<gene>
    <name evidence="1" type="ORF">FCIRC_1106</name>
</gene>
<comment type="caution">
    <text evidence="1">The sequence shown here is derived from an EMBL/GenBank/DDBJ whole genome shotgun (WGS) entry which is preliminary data.</text>
</comment>
<protein>
    <submittedName>
        <fullName evidence="1">Uncharacterized protein</fullName>
    </submittedName>
</protein>
<sequence>MSMDMPIYWGDMADLDFEPNRLDYFTLFDPDLDIQLLADKRTIERWSQCLKRFRQDPGKHRNISYIVGDVFDTLREGQAINSIAFTRALSRMQASSKSVPKAQMNMRQEIELMSYDTDMGNDPGKKQVGEVQRRLQKLNKEVMKGGVV</sequence>
<name>A0A8H5XBT9_FUSCI</name>
<reference evidence="1 2" key="2">
    <citation type="submission" date="2020-05" db="EMBL/GenBank/DDBJ databases">
        <title>Identification and distribution of gene clusters putatively required for synthesis of sphingolipid metabolism inhibitors in phylogenetically diverse species of the filamentous fungus Fusarium.</title>
        <authorList>
            <person name="Kim H.-S."/>
            <person name="Busman M."/>
            <person name="Brown D.W."/>
            <person name="Divon H."/>
            <person name="Uhlig S."/>
            <person name="Proctor R.H."/>
        </authorList>
    </citation>
    <scope>NUCLEOTIDE SEQUENCE [LARGE SCALE GENOMIC DNA]</scope>
    <source>
        <strain evidence="1 2">NRRL 25331</strain>
    </source>
</reference>
<reference evidence="2" key="1">
    <citation type="journal article" date="2020" name="BMC Genomics">
        <title>Correction to: Identification and distribution of gene clusters required for synthesis of sphingolipid metabolism inhibitors in diverse species of the filamentous fungus Fusarium.</title>
        <authorList>
            <person name="Kim H.S."/>
            <person name="Lohmar J.M."/>
            <person name="Busman M."/>
            <person name="Brown D.W."/>
            <person name="Naumann T.A."/>
            <person name="Divon H.H."/>
            <person name="Lysoe E."/>
            <person name="Uhlig S."/>
            <person name="Proctor R.H."/>
        </authorList>
    </citation>
    <scope>NUCLEOTIDE SEQUENCE [LARGE SCALE GENOMIC DNA]</scope>
    <source>
        <strain evidence="2">NRRL 25331</strain>
    </source>
</reference>
<evidence type="ECO:0000313" key="2">
    <source>
        <dbReference type="Proteomes" id="UP000572754"/>
    </source>
</evidence>
<dbReference type="Proteomes" id="UP000572754">
    <property type="component" value="Unassembled WGS sequence"/>
</dbReference>
<proteinExistence type="predicted"/>
<accession>A0A8H5XBT9</accession>
<organism evidence="1 2">
    <name type="scientific">Fusarium circinatum</name>
    <name type="common">Pitch canker fungus</name>
    <name type="synonym">Gibberella circinata</name>
    <dbReference type="NCBI Taxonomy" id="48490"/>
    <lineage>
        <taxon>Eukaryota</taxon>
        <taxon>Fungi</taxon>
        <taxon>Dikarya</taxon>
        <taxon>Ascomycota</taxon>
        <taxon>Pezizomycotina</taxon>
        <taxon>Sordariomycetes</taxon>
        <taxon>Hypocreomycetidae</taxon>
        <taxon>Hypocreales</taxon>
        <taxon>Nectriaceae</taxon>
        <taxon>Fusarium</taxon>
        <taxon>Fusarium fujikuroi species complex</taxon>
    </lineage>
</organism>
<dbReference type="EMBL" id="JAAQPE010000039">
    <property type="protein sequence ID" value="KAF5689943.1"/>
    <property type="molecule type" value="Genomic_DNA"/>
</dbReference>
<dbReference type="AlphaFoldDB" id="A0A8H5XBT9"/>
<keyword evidence="2" id="KW-1185">Reference proteome</keyword>